<sequence>MARGILFLILKDIRLQIRSVDAIAAMFIMGLLVVLIFIFGFGPIITKPAEVAGVVIWVGLSFSAVIGLSRSFEVEWREEGFRAFRLAGLDPGAIYLGKVVLNVVMLLLVALVLVPVTLVFLDVLRPGALVLLGVVIFMGVVGLSAVGGILSAVSSQTRGRESLLSVLLFPLLIPALISAVKCTRALLVGGTLAGAGNWLRLLGVYDLIFLAAAFLLFEYVIEE</sequence>
<keyword evidence="7 8" id="KW-0472">Membrane</keyword>
<dbReference type="GO" id="GO:0017004">
    <property type="term" value="P:cytochrome complex assembly"/>
    <property type="evidence" value="ECO:0007669"/>
    <property type="project" value="UniProtKB-KW"/>
</dbReference>
<reference evidence="9 10" key="1">
    <citation type="journal article" date="2015" name="Microbiome">
        <title>Genomic resolution of linkages in carbon, nitrogen, and sulfur cycling among widespread estuary sediment bacteria.</title>
        <authorList>
            <person name="Baker B.J."/>
            <person name="Lazar C.S."/>
            <person name="Teske A.P."/>
            <person name="Dick G.J."/>
        </authorList>
    </citation>
    <scope>NUCLEOTIDE SEQUENCE [LARGE SCALE GENOMIC DNA]</scope>
    <source>
        <strain evidence="9">DG_24</strain>
    </source>
</reference>
<evidence type="ECO:0000256" key="4">
    <source>
        <dbReference type="ARBA" id="ARBA00022692"/>
    </source>
</evidence>
<dbReference type="PRINTS" id="PR01414">
    <property type="entry name" value="CCMBBIOGNSIS"/>
</dbReference>
<keyword evidence="5" id="KW-0201">Cytochrome c-type biogenesis</keyword>
<dbReference type="AlphaFoldDB" id="A0A0S7WTW5"/>
<evidence type="ECO:0000256" key="7">
    <source>
        <dbReference type="ARBA" id="ARBA00023136"/>
    </source>
</evidence>
<evidence type="ECO:0000256" key="2">
    <source>
        <dbReference type="ARBA" id="ARBA00010544"/>
    </source>
</evidence>
<organism evidence="9 10">
    <name type="scientific">candidate division TA06 bacterium DG_24</name>
    <dbReference type="NCBI Taxonomy" id="1703770"/>
    <lineage>
        <taxon>Bacteria</taxon>
        <taxon>Bacteria division TA06</taxon>
    </lineage>
</organism>
<dbReference type="GO" id="GO:0015232">
    <property type="term" value="F:heme transmembrane transporter activity"/>
    <property type="evidence" value="ECO:0007669"/>
    <property type="project" value="InterPro"/>
</dbReference>
<evidence type="ECO:0000256" key="5">
    <source>
        <dbReference type="ARBA" id="ARBA00022748"/>
    </source>
</evidence>
<dbReference type="GO" id="GO:1903607">
    <property type="term" value="P:cytochrome c biosynthetic process"/>
    <property type="evidence" value="ECO:0007669"/>
    <property type="project" value="TreeGrafter"/>
</dbReference>
<accession>A0A0S7WTW5</accession>
<keyword evidence="6 8" id="KW-1133">Transmembrane helix</keyword>
<evidence type="ECO:0000256" key="3">
    <source>
        <dbReference type="ARBA" id="ARBA00022448"/>
    </source>
</evidence>
<keyword evidence="3" id="KW-0813">Transport</keyword>
<keyword evidence="4 8" id="KW-0812">Transmembrane</keyword>
<feature type="transmembrane region" description="Helical" evidence="8">
    <location>
        <begin position="93"/>
        <end position="121"/>
    </location>
</feature>
<protein>
    <recommendedName>
        <fullName evidence="11">Heme exporter protein B</fullName>
    </recommendedName>
</protein>
<dbReference type="Proteomes" id="UP000052008">
    <property type="component" value="Unassembled WGS sequence"/>
</dbReference>
<dbReference type="EMBL" id="LIZS01000015">
    <property type="protein sequence ID" value="KPJ53617.1"/>
    <property type="molecule type" value="Genomic_DNA"/>
</dbReference>
<feature type="transmembrane region" description="Helical" evidence="8">
    <location>
        <begin position="200"/>
        <end position="221"/>
    </location>
</feature>
<dbReference type="PANTHER" id="PTHR30070">
    <property type="entry name" value="HEME EXPORTER PROTEIN B"/>
    <property type="match status" value="1"/>
</dbReference>
<dbReference type="PANTHER" id="PTHR30070:SF1">
    <property type="entry name" value="CYTOCHROME C BIOGENESIS B-RELATED"/>
    <property type="match status" value="1"/>
</dbReference>
<comment type="subcellular location">
    <subcellularLocation>
        <location evidence="1">Membrane</location>
        <topology evidence="1">Multi-pass membrane protein</topology>
    </subcellularLocation>
</comment>
<dbReference type="GO" id="GO:0005886">
    <property type="term" value="C:plasma membrane"/>
    <property type="evidence" value="ECO:0007669"/>
    <property type="project" value="TreeGrafter"/>
</dbReference>
<evidence type="ECO:0000256" key="1">
    <source>
        <dbReference type="ARBA" id="ARBA00004141"/>
    </source>
</evidence>
<evidence type="ECO:0000313" key="10">
    <source>
        <dbReference type="Proteomes" id="UP000052008"/>
    </source>
</evidence>
<proteinExistence type="inferred from homology"/>
<feature type="transmembrane region" description="Helical" evidence="8">
    <location>
        <begin position="127"/>
        <end position="150"/>
    </location>
</feature>
<dbReference type="InterPro" id="IPR003544">
    <property type="entry name" value="Cyt_c_biogenesis_CcmB"/>
</dbReference>
<evidence type="ECO:0008006" key="11">
    <source>
        <dbReference type="Google" id="ProtNLM"/>
    </source>
</evidence>
<comment type="similarity">
    <text evidence="2">Belongs to the CcmB/CycW/HelB family.</text>
</comment>
<evidence type="ECO:0000256" key="8">
    <source>
        <dbReference type="SAM" id="Phobius"/>
    </source>
</evidence>
<feature type="transmembrane region" description="Helical" evidence="8">
    <location>
        <begin position="162"/>
        <end position="180"/>
    </location>
</feature>
<gene>
    <name evidence="9" type="ORF">AMJ39_03660</name>
</gene>
<feature type="transmembrane region" description="Helical" evidence="8">
    <location>
        <begin position="51"/>
        <end position="72"/>
    </location>
</feature>
<feature type="transmembrane region" description="Helical" evidence="8">
    <location>
        <begin position="20"/>
        <end position="45"/>
    </location>
</feature>
<dbReference type="STRING" id="1703770.AMJ39_03660"/>
<name>A0A0S7WTW5_UNCT6</name>
<dbReference type="Pfam" id="PF03379">
    <property type="entry name" value="CcmB"/>
    <property type="match status" value="1"/>
</dbReference>
<comment type="caution">
    <text evidence="9">The sequence shown here is derived from an EMBL/GenBank/DDBJ whole genome shotgun (WGS) entry which is preliminary data.</text>
</comment>
<evidence type="ECO:0000313" key="9">
    <source>
        <dbReference type="EMBL" id="KPJ53617.1"/>
    </source>
</evidence>
<evidence type="ECO:0000256" key="6">
    <source>
        <dbReference type="ARBA" id="ARBA00022989"/>
    </source>
</evidence>